<feature type="transmembrane region" description="Helical" evidence="5">
    <location>
        <begin position="414"/>
        <end position="433"/>
    </location>
</feature>
<feature type="transmembrane region" description="Helical" evidence="5">
    <location>
        <begin position="440"/>
        <end position="458"/>
    </location>
</feature>
<reference evidence="8" key="1">
    <citation type="submission" date="2017-02" db="UniProtKB">
        <authorList>
            <consortium name="WormBaseParasite"/>
        </authorList>
    </citation>
    <scope>IDENTIFICATION</scope>
</reference>
<sequence length="562" mass="64704">PRKSHSTREIREQHAEVQKKYRCDRQRRYTDPVDFEGILKILGDCTWWHIWVYILISVQQIPHAMFSSSVVFLMYQPDYWCKINDSNMAKSAYKWSLKDVLETSVVFPLIKINHKNESLLHDQLHQMDLSQAIIAVRNESTDIAYCQRWEYDKSIMRSTIVTDWNLVCSDHFKEAYVHLLCSLGFFSGCLLGGYVSDRFGRRITIVGFGILSAIFGFFLPYSTRFSLFLLFRFLNAACNEAAQLAAYVLCIEVTGIRYRAAFGSMLQAPWVLGCLFVTLTAYISRSWRKVQLVTALLHVIAVLLLCALPESPRWLVISNRVEEAEHYIRQACRYECRPSLPCDLELVKHTEQQRWVKKNRQANVFSILKSRVLCFRAAVLSTIWISTALIYFVLFDQAGLGKFSISSNFFINNAIVAASEISAMFGCMYLFRFGHKNSQIIALIGAVTFMYATIGATHHNLLFIRGSFNVLYIFSLELYPTVIRSSAIGINLMVRLMKWFESIRHFLIPLTALFVFSVFATVLGIFLPESLDRPLPDTLQVRLRITLFCAIYNSFLGEVDLF</sequence>
<protein>
    <submittedName>
        <fullName evidence="8">MFS domain-containing protein</fullName>
    </submittedName>
</protein>
<dbReference type="AlphaFoldDB" id="A0A0N5AXT5"/>
<dbReference type="PROSITE" id="PS00216">
    <property type="entry name" value="SUGAR_TRANSPORT_1"/>
    <property type="match status" value="1"/>
</dbReference>
<evidence type="ECO:0000256" key="3">
    <source>
        <dbReference type="ARBA" id="ARBA00022989"/>
    </source>
</evidence>
<dbReference type="Pfam" id="PF00083">
    <property type="entry name" value="Sugar_tr"/>
    <property type="match status" value="1"/>
</dbReference>
<evidence type="ECO:0000313" key="8">
    <source>
        <dbReference type="WBParaSite" id="SMUV_0000976701-mRNA-1"/>
    </source>
</evidence>
<accession>A0A0N5AXT5</accession>
<feature type="transmembrane region" description="Helical" evidence="5">
    <location>
        <begin position="175"/>
        <end position="196"/>
    </location>
</feature>
<name>A0A0N5AXT5_9BILA</name>
<dbReference type="Gene3D" id="1.20.1250.20">
    <property type="entry name" value="MFS general substrate transporter like domains"/>
    <property type="match status" value="1"/>
</dbReference>
<dbReference type="InterPro" id="IPR020846">
    <property type="entry name" value="MFS_dom"/>
</dbReference>
<evidence type="ECO:0000313" key="7">
    <source>
        <dbReference type="Proteomes" id="UP000046393"/>
    </source>
</evidence>
<dbReference type="InterPro" id="IPR005828">
    <property type="entry name" value="MFS_sugar_transport-like"/>
</dbReference>
<keyword evidence="7" id="KW-1185">Reference proteome</keyword>
<evidence type="ECO:0000256" key="2">
    <source>
        <dbReference type="ARBA" id="ARBA00022692"/>
    </source>
</evidence>
<keyword evidence="4 5" id="KW-0472">Membrane</keyword>
<dbReference type="InterPro" id="IPR005829">
    <property type="entry name" value="Sugar_transporter_CS"/>
</dbReference>
<dbReference type="InterPro" id="IPR036259">
    <property type="entry name" value="MFS_trans_sf"/>
</dbReference>
<evidence type="ECO:0000256" key="5">
    <source>
        <dbReference type="SAM" id="Phobius"/>
    </source>
</evidence>
<dbReference type="PANTHER" id="PTHR24064">
    <property type="entry name" value="SOLUTE CARRIER FAMILY 22 MEMBER"/>
    <property type="match status" value="1"/>
</dbReference>
<evidence type="ECO:0000256" key="4">
    <source>
        <dbReference type="ARBA" id="ARBA00023136"/>
    </source>
</evidence>
<dbReference type="GO" id="GO:0022857">
    <property type="term" value="F:transmembrane transporter activity"/>
    <property type="evidence" value="ECO:0007669"/>
    <property type="project" value="InterPro"/>
</dbReference>
<dbReference type="STRING" id="451379.A0A0N5AXT5"/>
<keyword evidence="3 5" id="KW-1133">Transmembrane helix</keyword>
<feature type="transmembrane region" description="Helical" evidence="5">
    <location>
        <begin position="470"/>
        <end position="494"/>
    </location>
</feature>
<dbReference type="GO" id="GO:0016020">
    <property type="term" value="C:membrane"/>
    <property type="evidence" value="ECO:0007669"/>
    <property type="project" value="UniProtKB-SubCell"/>
</dbReference>
<organism evidence="7 8">
    <name type="scientific">Syphacia muris</name>
    <dbReference type="NCBI Taxonomy" id="451379"/>
    <lineage>
        <taxon>Eukaryota</taxon>
        <taxon>Metazoa</taxon>
        <taxon>Ecdysozoa</taxon>
        <taxon>Nematoda</taxon>
        <taxon>Chromadorea</taxon>
        <taxon>Rhabditida</taxon>
        <taxon>Spirurina</taxon>
        <taxon>Oxyuridomorpha</taxon>
        <taxon>Oxyuroidea</taxon>
        <taxon>Oxyuridae</taxon>
        <taxon>Syphacia</taxon>
    </lineage>
</organism>
<dbReference type="PROSITE" id="PS50850">
    <property type="entry name" value="MFS"/>
    <property type="match status" value="1"/>
</dbReference>
<proteinExistence type="predicted"/>
<feature type="transmembrane region" description="Helical" evidence="5">
    <location>
        <begin position="262"/>
        <end position="284"/>
    </location>
</feature>
<dbReference type="SUPFAM" id="SSF103473">
    <property type="entry name" value="MFS general substrate transporter"/>
    <property type="match status" value="1"/>
</dbReference>
<evidence type="ECO:0000259" key="6">
    <source>
        <dbReference type="PROSITE" id="PS50850"/>
    </source>
</evidence>
<feature type="domain" description="Major facilitator superfamily (MFS) profile" evidence="6">
    <location>
        <begin position="128"/>
        <end position="562"/>
    </location>
</feature>
<dbReference type="WBParaSite" id="SMUV_0000976701-mRNA-1">
    <property type="protein sequence ID" value="SMUV_0000976701-mRNA-1"/>
    <property type="gene ID" value="SMUV_0000976701"/>
</dbReference>
<feature type="transmembrane region" description="Helical" evidence="5">
    <location>
        <begin position="203"/>
        <end position="221"/>
    </location>
</feature>
<evidence type="ECO:0000256" key="1">
    <source>
        <dbReference type="ARBA" id="ARBA00004141"/>
    </source>
</evidence>
<comment type="subcellular location">
    <subcellularLocation>
        <location evidence="1">Membrane</location>
        <topology evidence="1">Multi-pass membrane protein</topology>
    </subcellularLocation>
</comment>
<feature type="transmembrane region" description="Helical" evidence="5">
    <location>
        <begin position="506"/>
        <end position="527"/>
    </location>
</feature>
<dbReference type="Proteomes" id="UP000046393">
    <property type="component" value="Unplaced"/>
</dbReference>
<feature type="transmembrane region" description="Helical" evidence="5">
    <location>
        <begin position="373"/>
        <end position="394"/>
    </location>
</feature>
<keyword evidence="2 5" id="KW-0812">Transmembrane</keyword>